<dbReference type="EMBL" id="CP029521">
    <property type="protein sequence ID" value="AYU78710.1"/>
    <property type="molecule type" value="Genomic_DNA"/>
</dbReference>
<evidence type="ECO:0000256" key="1">
    <source>
        <dbReference type="SAM" id="Coils"/>
    </source>
</evidence>
<evidence type="ECO:0000313" key="2">
    <source>
        <dbReference type="EMBL" id="AYU78710.1"/>
    </source>
</evidence>
<reference evidence="7" key="5">
    <citation type="submission" date="2019-02" db="EMBL/GenBank/DDBJ databases">
        <title>FDA dAtabase for Regulatory Grade micrObial Sequences (FDA-ARGOS): Supporting development and validation of Infectious Disease Dx tests.</title>
        <authorList>
            <person name="Duncan R."/>
            <person name="Fisher C."/>
            <person name="Tallon L."/>
            <person name="Sadzewicz L."/>
            <person name="Sengamalay N."/>
            <person name="Ott S."/>
            <person name="Godinez A."/>
            <person name="Nagaraj S."/>
            <person name="Vavikolanu K."/>
            <person name="Nadendla S."/>
            <person name="Aluvathingal J."/>
            <person name="Sichtig H."/>
        </authorList>
    </citation>
    <scope>NUCLEOTIDE SEQUENCE [LARGE SCALE GENOMIC DNA]</scope>
    <source>
        <strain evidence="7">FDAARGOS_361</strain>
    </source>
</reference>
<gene>
    <name evidence="4" type="ORF">CGC21_32880</name>
    <name evidence="3" type="ORF">LDBPK_220060</name>
    <name evidence="2" type="ORF">LdCL_220006700</name>
</gene>
<accession>A0A3Q8IE48</accession>
<dbReference type="Gene3D" id="1.20.120.20">
    <property type="entry name" value="Apolipoprotein"/>
    <property type="match status" value="1"/>
</dbReference>
<evidence type="ECO:0000313" key="5">
    <source>
        <dbReference type="Proteomes" id="UP000008980"/>
    </source>
</evidence>
<reference evidence="3 5" key="1">
    <citation type="journal article" date="2011" name="Genome Res.">
        <title>Whole genome sequencing of multiple Leishmania donovani clinical isolates provides insights into population structure and mechanisms of drug resistance.</title>
        <authorList>
            <person name="Downing T."/>
            <person name="Imamura H."/>
            <person name="Decuypere S."/>
            <person name="Clark T.G."/>
            <person name="Coombs G.H."/>
            <person name="Cotton J.A."/>
            <person name="Hilley J.D."/>
            <person name="de Doncker S."/>
            <person name="Maes I."/>
            <person name="Mottram J.C."/>
            <person name="Quail M.A."/>
            <person name="Rijal S."/>
            <person name="Sanders M."/>
            <person name="Schonian G."/>
            <person name="Stark O."/>
            <person name="Sundar S."/>
            <person name="Vanaerschot M."/>
            <person name="Hertz-Fowler C."/>
            <person name="Dujardin J.C."/>
            <person name="Berriman M."/>
        </authorList>
    </citation>
    <scope>NUCLEOTIDE SEQUENCE [LARGE SCALE GENOMIC DNA]</scope>
    <source>
        <strain evidence="3 5">BPK282A1</strain>
    </source>
</reference>
<reference evidence="5" key="3">
    <citation type="submission" date="2011-02" db="EMBL/GenBank/DDBJ databases">
        <title>Whole genome sequencing of Leishmania donovani clinical lines reveals dynamic variation related to drug resistance.</title>
        <authorList>
            <person name="Downing T."/>
            <person name="Imamura H."/>
            <person name="Sanders M."/>
            <person name="Decuypere S."/>
            <person name="Hertz-Fowler C."/>
            <person name="Clark T.G."/>
            <person name="Rijal S."/>
            <person name="Sundar S."/>
            <person name="Quail M.A."/>
            <person name="De Doncker S."/>
            <person name="Maes I."/>
            <person name="Vanaerschot M."/>
            <person name="Stark O."/>
            <person name="Schonian G."/>
            <person name="Dujardin J.C."/>
            <person name="Berriman M."/>
        </authorList>
    </citation>
    <scope>NUCLEOTIDE SEQUENCE [LARGE SCALE GENOMIC DNA]</scope>
    <source>
        <strain evidence="5">BPK282A1</strain>
    </source>
</reference>
<dbReference type="EMBL" id="FR799609">
    <property type="protein sequence ID" value="CBZ34051.1"/>
    <property type="molecule type" value="Genomic_DNA"/>
</dbReference>
<protein>
    <submittedName>
        <fullName evidence="2">Uncharacterized protein</fullName>
    </submittedName>
</protein>
<dbReference type="SUPFAM" id="SSF58113">
    <property type="entry name" value="Apolipoprotein A-I"/>
    <property type="match status" value="1"/>
</dbReference>
<evidence type="ECO:0000313" key="4">
    <source>
        <dbReference type="EMBL" id="TPP45391.1"/>
    </source>
</evidence>
<reference evidence="4" key="6">
    <citation type="submission" date="2019-02" db="EMBL/GenBank/DDBJ databases">
        <title>FDA dAtabase for Regulatory Grade micrObial Sequences (FDA-ARGOS): Supporting development and validation of Infectious Disease Dx tests.</title>
        <authorList>
            <person name="Duncan R."/>
            <person name="Fisher C."/>
            <person name="Tallon L.J."/>
            <person name="Sadzewicz L."/>
            <person name="Sengamalay N."/>
            <person name="Ott S."/>
            <person name="Godinez A."/>
            <person name="Nagaraj S."/>
            <person name="Nadendla S."/>
            <person name="Sichtig H."/>
        </authorList>
    </citation>
    <scope>NUCLEOTIDE SEQUENCE</scope>
    <source>
        <strain evidence="4">FDAARGOS_361</strain>
    </source>
</reference>
<evidence type="ECO:0000313" key="7">
    <source>
        <dbReference type="Proteomes" id="UP000318447"/>
    </source>
</evidence>
<reference evidence="2 6" key="4">
    <citation type="journal article" date="2018" name="Sci. Rep.">
        <title>A complete Leishmania donovani reference genome identifies novel genetic variations associated with virulence.</title>
        <authorList>
            <person name="Lypaczewski P."/>
            <person name="Hoshizaki J."/>
            <person name="Zhang W.-W."/>
            <person name="McCall L.-I."/>
            <person name="Torcivia-Rodriguez J."/>
            <person name="Simonyan V."/>
            <person name="Kaur A."/>
            <person name="Dewar K."/>
            <person name="Matlashewski G."/>
        </authorList>
    </citation>
    <scope>NUCLEOTIDE SEQUENCE [LARGE SCALE GENOMIC DNA]</scope>
    <source>
        <strain evidence="2 6">LdCL</strain>
    </source>
</reference>
<dbReference type="VEuPathDB" id="TriTrypDB:LdCL_220006700"/>
<evidence type="ECO:0000313" key="6">
    <source>
        <dbReference type="Proteomes" id="UP000274082"/>
    </source>
</evidence>
<dbReference type="Proteomes" id="UP000274082">
    <property type="component" value="Chromosome 22"/>
</dbReference>
<feature type="coiled-coil region" evidence="1">
    <location>
        <begin position="109"/>
        <end position="147"/>
    </location>
</feature>
<reference evidence="3" key="2">
    <citation type="submission" date="2011-01" db="EMBL/GenBank/DDBJ databases">
        <authorList>
            <person name="Zhao B.P."/>
            <person name="Ren Z.A."/>
            <person name="Li C.D."/>
        </authorList>
    </citation>
    <scope>NUCLEOTIDE SEQUENCE</scope>
    <source>
        <strain evidence="3">BPK282A1</strain>
    </source>
</reference>
<dbReference type="Proteomes" id="UP000318447">
    <property type="component" value="Unassembled WGS sequence"/>
</dbReference>
<name>A0A3Q8IE48_LEIDO</name>
<accession>E9BFM5</accession>
<dbReference type="OrthoDB" id="273246at2759"/>
<dbReference type="GeneID" id="13389321"/>
<keyword evidence="6" id="KW-1185">Reference proteome</keyword>
<dbReference type="KEGG" id="ldo:LDBPK_220060"/>
<dbReference type="AlphaFoldDB" id="A0A3Q8IE48"/>
<sequence length="260" mass="28273">MPRTRDTHQQVQEVVDGIDGVASQVHVDVNEKAQDAQKSISGAAATVQKAPDAAQNGVQNAMNTVQSYVHEGQRLASEHKVQLQEAVKKAVNAAHEYVEDARKKADPYVESAKAKVDSARASVENARHSAQNAVDNAKEQVTAVRTKVTAKTQPYVSNYQEFDVTKTAAFHVLIHIISSVLYIAWRLTQLIPSAQHMITVIQQKEADAAVARNCATVMQKVPVVGPRAVEVATIAVNNVCTDLNEQISQYTTATQRPKTA</sequence>
<organism evidence="2 6">
    <name type="scientific">Leishmania donovani</name>
    <dbReference type="NCBI Taxonomy" id="5661"/>
    <lineage>
        <taxon>Eukaryota</taxon>
        <taxon>Discoba</taxon>
        <taxon>Euglenozoa</taxon>
        <taxon>Kinetoplastea</taxon>
        <taxon>Metakinetoplastina</taxon>
        <taxon>Trypanosomatida</taxon>
        <taxon>Trypanosomatidae</taxon>
        <taxon>Leishmaniinae</taxon>
        <taxon>Leishmania</taxon>
    </lineage>
</organism>
<keyword evidence="1" id="KW-0175">Coiled coil</keyword>
<dbReference type="VEuPathDB" id="TriTrypDB:LDHU3_22.0280"/>
<dbReference type="VEuPathDB" id="TriTrypDB:LdBPK_220060.1"/>
<dbReference type="RefSeq" id="XP_003860756.1">
    <property type="nucleotide sequence ID" value="XM_003860708.1"/>
</dbReference>
<dbReference type="Proteomes" id="UP000008980">
    <property type="component" value="Chromosome 22"/>
</dbReference>
<dbReference type="OMA" id="YVHEGQR"/>
<proteinExistence type="predicted"/>
<evidence type="ECO:0000313" key="3">
    <source>
        <dbReference type="EMBL" id="CBZ34051.1"/>
    </source>
</evidence>
<dbReference type="EMBL" id="RHLC01000032">
    <property type="protein sequence ID" value="TPP45391.1"/>
    <property type="molecule type" value="Genomic_DNA"/>
</dbReference>